<keyword evidence="1" id="KW-0472">Membrane</keyword>
<feature type="transmembrane region" description="Helical" evidence="1">
    <location>
        <begin position="9"/>
        <end position="27"/>
    </location>
</feature>
<dbReference type="EMBL" id="CP020772">
    <property type="protein sequence ID" value="ARI77617.1"/>
    <property type="molecule type" value="Genomic_DNA"/>
</dbReference>
<gene>
    <name evidence="2" type="ORF">HM131_12515</name>
</gene>
<evidence type="ECO:0000256" key="1">
    <source>
        <dbReference type="SAM" id="Phobius"/>
    </source>
</evidence>
<keyword evidence="1" id="KW-0812">Transmembrane</keyword>
<proteinExistence type="predicted"/>
<evidence type="ECO:0000313" key="3">
    <source>
        <dbReference type="Proteomes" id="UP000192527"/>
    </source>
</evidence>
<reference evidence="2 3" key="1">
    <citation type="submission" date="2017-04" db="EMBL/GenBank/DDBJ databases">
        <title>The whole genome sequencing and assembly of Halobacillus mangrovi strain.</title>
        <authorList>
            <person name="Lee S.-J."/>
            <person name="Park M.-K."/>
            <person name="Kim J.-Y."/>
            <person name="Lee Y.-J."/>
            <person name="Yi H."/>
            <person name="Bahn Y.-S."/>
            <person name="Kim J.F."/>
            <person name="Lee D.-W."/>
        </authorList>
    </citation>
    <scope>NUCLEOTIDE SEQUENCE [LARGE SCALE GENOMIC DNA]</scope>
    <source>
        <strain evidence="2 3">KTB 131</strain>
    </source>
</reference>
<dbReference type="InterPro" id="IPR035211">
    <property type="entry name" value="DUF5325"/>
</dbReference>
<keyword evidence="1" id="KW-1133">Transmembrane helix</keyword>
<name>A0A1W5ZWJ0_9BACI</name>
<feature type="transmembrane region" description="Helical" evidence="1">
    <location>
        <begin position="33"/>
        <end position="52"/>
    </location>
</feature>
<protein>
    <submittedName>
        <fullName evidence="2">Uncharacterized protein</fullName>
    </submittedName>
</protein>
<dbReference type="AlphaFoldDB" id="A0A1W5ZWJ0"/>
<keyword evidence="3" id="KW-1185">Reference proteome</keyword>
<dbReference type="RefSeq" id="WP_085030079.1">
    <property type="nucleotide sequence ID" value="NZ_CP020772.1"/>
</dbReference>
<sequence>MRLLKNTQLIMAILAFLVILSFVSVGFAIGQEIFWLAGFLFVIGFMIMGYGLKLKRQQDT</sequence>
<organism evidence="2 3">
    <name type="scientific">Halobacillus mangrovi</name>
    <dbReference type="NCBI Taxonomy" id="402384"/>
    <lineage>
        <taxon>Bacteria</taxon>
        <taxon>Bacillati</taxon>
        <taxon>Bacillota</taxon>
        <taxon>Bacilli</taxon>
        <taxon>Bacillales</taxon>
        <taxon>Bacillaceae</taxon>
        <taxon>Halobacillus</taxon>
    </lineage>
</organism>
<evidence type="ECO:0000313" key="2">
    <source>
        <dbReference type="EMBL" id="ARI77617.1"/>
    </source>
</evidence>
<dbReference type="OrthoDB" id="2679959at2"/>
<dbReference type="KEGG" id="hmn:HM131_12515"/>
<accession>A0A1W5ZWJ0</accession>
<dbReference type="Pfam" id="PF17259">
    <property type="entry name" value="DUF5325"/>
    <property type="match status" value="1"/>
</dbReference>
<dbReference type="Proteomes" id="UP000192527">
    <property type="component" value="Chromosome"/>
</dbReference>